<dbReference type="GO" id="GO:0009231">
    <property type="term" value="P:riboflavin biosynthetic process"/>
    <property type="evidence" value="ECO:0007669"/>
    <property type="project" value="InterPro"/>
</dbReference>
<name>A0A1F6BRX9_9BACT</name>
<feature type="domain" description="Bacterial bifunctional deaminase-reductase C-terminal" evidence="1">
    <location>
        <begin position="3"/>
        <end position="163"/>
    </location>
</feature>
<dbReference type="Pfam" id="PF01872">
    <property type="entry name" value="RibD_C"/>
    <property type="match status" value="1"/>
</dbReference>
<dbReference type="SUPFAM" id="SSF53597">
    <property type="entry name" value="Dihydrofolate reductase-like"/>
    <property type="match status" value="1"/>
</dbReference>
<sequence>MNIILAAVISLDGKITRHNETGAISWNSIEDKKHFARLIAKSDAIIMGRKTYEAARKIIVLSPRRLRIVLTRAPEKYKKEAVSRELEFSKESPRQIIRRLQKMGRRKILIVGGGEIYALFLREGLVSRIELTIEPKIFGTGGNFLAPLQMKKEFRLVSARRLNRRGTLLLTYDVISTT</sequence>
<comment type="caution">
    <text evidence="2">The sequence shown here is derived from an EMBL/GenBank/DDBJ whole genome shotgun (WGS) entry which is preliminary data.</text>
</comment>
<dbReference type="InterPro" id="IPR050765">
    <property type="entry name" value="Riboflavin_Biosynth_HTPR"/>
</dbReference>
<organism evidence="2 3">
    <name type="scientific">Candidatus Jorgensenbacteria bacterium RIFCSPLOWO2_01_FULL_45_25b</name>
    <dbReference type="NCBI Taxonomy" id="1798471"/>
    <lineage>
        <taxon>Bacteria</taxon>
        <taxon>Candidatus Joergenseniibacteriota</taxon>
    </lineage>
</organism>
<dbReference type="Gene3D" id="3.40.430.10">
    <property type="entry name" value="Dihydrofolate Reductase, subunit A"/>
    <property type="match status" value="1"/>
</dbReference>
<dbReference type="InterPro" id="IPR024072">
    <property type="entry name" value="DHFR-like_dom_sf"/>
</dbReference>
<proteinExistence type="predicted"/>
<gene>
    <name evidence="2" type="ORF">A3A21_00225</name>
</gene>
<protein>
    <recommendedName>
        <fullName evidence="1">Bacterial bifunctional deaminase-reductase C-terminal domain-containing protein</fullName>
    </recommendedName>
</protein>
<dbReference type="EMBL" id="MFKK01000037">
    <property type="protein sequence ID" value="OGG39709.1"/>
    <property type="molecule type" value="Genomic_DNA"/>
</dbReference>
<dbReference type="GO" id="GO:0008703">
    <property type="term" value="F:5-amino-6-(5-phosphoribosylamino)uracil reductase activity"/>
    <property type="evidence" value="ECO:0007669"/>
    <property type="project" value="InterPro"/>
</dbReference>
<evidence type="ECO:0000313" key="2">
    <source>
        <dbReference type="EMBL" id="OGG39709.1"/>
    </source>
</evidence>
<dbReference type="PRINTS" id="PR00070">
    <property type="entry name" value="DHFR"/>
</dbReference>
<evidence type="ECO:0000259" key="1">
    <source>
        <dbReference type="Pfam" id="PF01872"/>
    </source>
</evidence>
<reference evidence="2 3" key="1">
    <citation type="journal article" date="2016" name="Nat. Commun.">
        <title>Thousands of microbial genomes shed light on interconnected biogeochemical processes in an aquifer system.</title>
        <authorList>
            <person name="Anantharaman K."/>
            <person name="Brown C.T."/>
            <person name="Hug L.A."/>
            <person name="Sharon I."/>
            <person name="Castelle C.J."/>
            <person name="Probst A.J."/>
            <person name="Thomas B.C."/>
            <person name="Singh A."/>
            <person name="Wilkins M.J."/>
            <person name="Karaoz U."/>
            <person name="Brodie E.L."/>
            <person name="Williams K.H."/>
            <person name="Hubbard S.S."/>
            <person name="Banfield J.F."/>
        </authorList>
    </citation>
    <scope>NUCLEOTIDE SEQUENCE [LARGE SCALE GENOMIC DNA]</scope>
</reference>
<evidence type="ECO:0000313" key="3">
    <source>
        <dbReference type="Proteomes" id="UP000176996"/>
    </source>
</evidence>
<dbReference type="Proteomes" id="UP000176996">
    <property type="component" value="Unassembled WGS sequence"/>
</dbReference>
<dbReference type="STRING" id="1798471.A3A21_00225"/>
<dbReference type="PANTHER" id="PTHR38011">
    <property type="entry name" value="DIHYDROFOLATE REDUCTASE FAMILY PROTEIN (AFU_ORTHOLOGUE AFUA_8G06820)"/>
    <property type="match status" value="1"/>
</dbReference>
<dbReference type="InterPro" id="IPR002734">
    <property type="entry name" value="RibDG_C"/>
</dbReference>
<dbReference type="AlphaFoldDB" id="A0A1F6BRX9"/>
<accession>A0A1F6BRX9</accession>
<dbReference type="PANTHER" id="PTHR38011:SF11">
    <property type="entry name" value="2,5-DIAMINO-6-RIBOSYLAMINO-4(3H)-PYRIMIDINONE 5'-PHOSPHATE REDUCTASE"/>
    <property type="match status" value="1"/>
</dbReference>